<dbReference type="AlphaFoldDB" id="Q1WMU2"/>
<evidence type="ECO:0000313" key="2">
    <source>
        <dbReference type="EMBL" id="AAZ14944.1"/>
    </source>
</evidence>
<gene>
    <name evidence="2" type="primary">PHB2.2</name>
</gene>
<protein>
    <submittedName>
        <fullName evidence="2">Putative peptide pheromone</fullName>
    </submittedName>
</protein>
<dbReference type="EMBL" id="DQ056142">
    <property type="protein sequence ID" value="AAZ14944.1"/>
    <property type="molecule type" value="Genomic_DNA"/>
</dbReference>
<accession>Q1WMU2</accession>
<sequence length="77" mass="8270">MSEVQTEPGVRQVLADTSIYNSATKGLVDRSVGFPKHILPSPSSFIVSQSNEGDSIPTNEEKDRGADQSMKAFCVIA</sequence>
<proteinExistence type="predicted"/>
<feature type="compositionally biased region" description="Polar residues" evidence="1">
    <location>
        <begin position="43"/>
        <end position="58"/>
    </location>
</feature>
<name>Q1WMU2_COPDI</name>
<reference evidence="2" key="1">
    <citation type="journal article" date="2006" name="Genetics">
        <title>Evolution of the bipolar mating system of the mushroom Coprinellus disseminatus from its tetrapolar ancestors involves loss of mating-type-specific pheromone receptor function.</title>
        <authorList>
            <person name="James T.Y."/>
            <person name="Srivilai P."/>
            <person name="Kuees U."/>
            <person name="Vilgalys R."/>
        </authorList>
    </citation>
    <scope>NUCLEOTIDE SEQUENCE</scope>
    <source>
        <strain evidence="2">C345.1</strain>
    </source>
</reference>
<feature type="region of interest" description="Disordered" evidence="1">
    <location>
        <begin position="43"/>
        <end position="68"/>
    </location>
</feature>
<organism evidence="2">
    <name type="scientific">Coprinellus disseminatus</name>
    <name type="common">Fairy ink cap fungus</name>
    <dbReference type="NCBI Taxonomy" id="71703"/>
    <lineage>
        <taxon>Eukaryota</taxon>
        <taxon>Fungi</taxon>
        <taxon>Dikarya</taxon>
        <taxon>Basidiomycota</taxon>
        <taxon>Agaricomycotina</taxon>
        <taxon>Agaricomycetes</taxon>
        <taxon>Agaricomycetidae</taxon>
        <taxon>Agaricales</taxon>
        <taxon>Agaricineae</taxon>
        <taxon>Psathyrellaceae</taxon>
        <taxon>Coprinellus</taxon>
    </lineage>
</organism>
<evidence type="ECO:0000256" key="1">
    <source>
        <dbReference type="SAM" id="MobiDB-lite"/>
    </source>
</evidence>